<evidence type="ECO:0000256" key="2">
    <source>
        <dbReference type="SAM" id="MobiDB-lite"/>
    </source>
</evidence>
<organism evidence="5 6">
    <name type="scientific">Phanerochaete carnosa (strain HHB-10118-sp)</name>
    <name type="common">White-rot fungus</name>
    <name type="synonym">Peniophora carnosa</name>
    <dbReference type="NCBI Taxonomy" id="650164"/>
    <lineage>
        <taxon>Eukaryota</taxon>
        <taxon>Fungi</taxon>
        <taxon>Dikarya</taxon>
        <taxon>Basidiomycota</taxon>
        <taxon>Agaricomycotina</taxon>
        <taxon>Agaricomycetes</taxon>
        <taxon>Polyporales</taxon>
        <taxon>Phanerochaetaceae</taxon>
        <taxon>Phanerochaete</taxon>
    </lineage>
</organism>
<keyword evidence="1 3" id="KW-0732">Signal</keyword>
<feature type="signal peptide" evidence="3">
    <location>
        <begin position="1"/>
        <end position="18"/>
    </location>
</feature>
<dbReference type="PANTHER" id="PTHR35185:SF1">
    <property type="entry name" value="UPF0619 GPI-ANCHORED MEMBRANE PROTEIN C1322.10"/>
    <property type="match status" value="1"/>
</dbReference>
<evidence type="ECO:0000313" key="5">
    <source>
        <dbReference type="EMBL" id="EKM52415.1"/>
    </source>
</evidence>
<dbReference type="InParanoid" id="K5W009"/>
<dbReference type="Proteomes" id="UP000008370">
    <property type="component" value="Unassembled WGS sequence"/>
</dbReference>
<dbReference type="EMBL" id="JH930475">
    <property type="protein sequence ID" value="EKM52415.1"/>
    <property type="molecule type" value="Genomic_DNA"/>
</dbReference>
<feature type="domain" description="Yeast cell wall synthesis Kre9/Knh1-like N-terminal" evidence="4">
    <location>
        <begin position="25"/>
        <end position="115"/>
    </location>
</feature>
<dbReference type="InterPro" id="IPR052479">
    <property type="entry name" value="GPI-anchor_Adhesion_Reg"/>
</dbReference>
<dbReference type="InterPro" id="IPR018466">
    <property type="entry name" value="Kre9/Knh1-like_N"/>
</dbReference>
<feature type="chain" id="PRO_5003885193" description="Yeast cell wall synthesis Kre9/Knh1-like N-terminal domain-containing protein" evidence="3">
    <location>
        <begin position="19"/>
        <end position="199"/>
    </location>
</feature>
<proteinExistence type="predicted"/>
<evidence type="ECO:0000256" key="3">
    <source>
        <dbReference type="SAM" id="SignalP"/>
    </source>
</evidence>
<feature type="region of interest" description="Disordered" evidence="2">
    <location>
        <begin position="117"/>
        <end position="178"/>
    </location>
</feature>
<dbReference type="KEGG" id="pco:PHACADRAFT_176428"/>
<gene>
    <name evidence="5" type="ORF">PHACADRAFT_176428</name>
</gene>
<evidence type="ECO:0000259" key="4">
    <source>
        <dbReference type="Pfam" id="PF10342"/>
    </source>
</evidence>
<dbReference type="AlphaFoldDB" id="K5W009"/>
<accession>K5W009</accession>
<dbReference type="RefSeq" id="XP_007398762.1">
    <property type="nucleotide sequence ID" value="XM_007398700.1"/>
</dbReference>
<dbReference type="PANTHER" id="PTHR35185">
    <property type="entry name" value="SERINE/THREONINE-RICH PROTEIN ADG2-RELATED"/>
    <property type="match status" value="1"/>
</dbReference>
<name>K5W009_PHACS</name>
<dbReference type="HOGENOM" id="CLU_099094_0_0_1"/>
<dbReference type="OrthoDB" id="5420143at2759"/>
<evidence type="ECO:0000256" key="1">
    <source>
        <dbReference type="ARBA" id="ARBA00022729"/>
    </source>
</evidence>
<evidence type="ECO:0000313" key="6">
    <source>
        <dbReference type="Proteomes" id="UP000008370"/>
    </source>
</evidence>
<protein>
    <recommendedName>
        <fullName evidence="4">Yeast cell wall synthesis Kre9/Knh1-like N-terminal domain-containing protein</fullName>
    </recommendedName>
</protein>
<dbReference type="GeneID" id="18909752"/>
<keyword evidence="6" id="KW-1185">Reference proteome</keyword>
<dbReference type="Pfam" id="PF10342">
    <property type="entry name" value="Kre9_KNH"/>
    <property type="match status" value="1"/>
</dbReference>
<reference evidence="5 6" key="1">
    <citation type="journal article" date="2012" name="BMC Genomics">
        <title>Comparative genomics of the white-rot fungi, Phanerochaete carnosa and P. chrysosporium, to elucidate the genetic basis of the distinct wood types they colonize.</title>
        <authorList>
            <person name="Suzuki H."/>
            <person name="MacDonald J."/>
            <person name="Syed K."/>
            <person name="Salamov A."/>
            <person name="Hori C."/>
            <person name="Aerts A."/>
            <person name="Henrissat B."/>
            <person name="Wiebenga A."/>
            <person name="vanKuyk P.A."/>
            <person name="Barry K."/>
            <person name="Lindquist E."/>
            <person name="LaButti K."/>
            <person name="Lapidus A."/>
            <person name="Lucas S."/>
            <person name="Coutinho P."/>
            <person name="Gong Y."/>
            <person name="Samejima M."/>
            <person name="Mahadevan R."/>
            <person name="Abou-Zaid M."/>
            <person name="de Vries R.P."/>
            <person name="Igarashi K."/>
            <person name="Yadav J.S."/>
            <person name="Grigoriev I.V."/>
            <person name="Master E.R."/>
        </authorList>
    </citation>
    <scope>NUCLEOTIDE SEQUENCE [LARGE SCALE GENOMIC DNA]</scope>
    <source>
        <strain evidence="5 6">HHB-10118-sp</strain>
    </source>
</reference>
<feature type="compositionally biased region" description="Low complexity" evidence="2">
    <location>
        <begin position="122"/>
        <end position="178"/>
    </location>
</feature>
<sequence length="199" mass="19001">MRFVTVAAVLAALPTALGTTTITGPSPSSYWVQNMSNTITWTFAQGDPSPVNIVIVNVDNATLNGPFSIASDVDLSNSSFTATAVTLVTGSGYQVEFVSPLNVTQVLATSQSFQVMPPGTAPAPTSSAPSAAASTTGSSTASGSGSGSGSASASGASSSGSASGSGSPSPSPSPGGASALGVSSVFGMLAACGAAAALL</sequence>